<proteinExistence type="predicted"/>
<gene>
    <name evidence="3" type="ORF">JYB85_01710</name>
</gene>
<dbReference type="RefSeq" id="WP_207321713.1">
    <property type="nucleotide sequence ID" value="NZ_CP071502.1"/>
</dbReference>
<dbReference type="InterPro" id="IPR032710">
    <property type="entry name" value="NTF2-like_dom_sf"/>
</dbReference>
<evidence type="ECO:0000313" key="3">
    <source>
        <dbReference type="EMBL" id="QSX37589.1"/>
    </source>
</evidence>
<feature type="domain" description="SnoaL-like" evidence="2">
    <location>
        <begin position="28"/>
        <end position="131"/>
    </location>
</feature>
<name>A0ABX7R1A9_9GAMM</name>
<dbReference type="Pfam" id="PF12680">
    <property type="entry name" value="SnoaL_2"/>
    <property type="match status" value="1"/>
</dbReference>
<dbReference type="EMBL" id="CP071502">
    <property type="protein sequence ID" value="QSX37589.1"/>
    <property type="molecule type" value="Genomic_DNA"/>
</dbReference>
<keyword evidence="1" id="KW-0732">Signal</keyword>
<accession>A0ABX7R1A9</accession>
<protein>
    <submittedName>
        <fullName evidence="3">Nuclear transport factor 2 family protein</fullName>
    </submittedName>
</protein>
<evidence type="ECO:0000259" key="2">
    <source>
        <dbReference type="Pfam" id="PF12680"/>
    </source>
</evidence>
<keyword evidence="4" id="KW-1185">Reference proteome</keyword>
<dbReference type="Proteomes" id="UP000663207">
    <property type="component" value="Chromosome"/>
</dbReference>
<feature type="chain" id="PRO_5047073982" evidence="1">
    <location>
        <begin position="17"/>
        <end position="156"/>
    </location>
</feature>
<evidence type="ECO:0000256" key="1">
    <source>
        <dbReference type="SAM" id="SignalP"/>
    </source>
</evidence>
<dbReference type="InterPro" id="IPR037401">
    <property type="entry name" value="SnoaL-like"/>
</dbReference>
<organism evidence="3 4">
    <name type="scientific">Shewanella sedimentimangrovi</name>
    <dbReference type="NCBI Taxonomy" id="2814293"/>
    <lineage>
        <taxon>Bacteria</taxon>
        <taxon>Pseudomonadati</taxon>
        <taxon>Pseudomonadota</taxon>
        <taxon>Gammaproteobacteria</taxon>
        <taxon>Alteromonadales</taxon>
        <taxon>Shewanellaceae</taxon>
        <taxon>Shewanella</taxon>
    </lineage>
</organism>
<feature type="signal peptide" evidence="1">
    <location>
        <begin position="1"/>
        <end position="16"/>
    </location>
</feature>
<reference evidence="3 4" key="1">
    <citation type="submission" date="2021-03" db="EMBL/GenBank/DDBJ databases">
        <title>Novel species identification of genus Shewanella.</title>
        <authorList>
            <person name="Liu G."/>
            <person name="Zhang Q."/>
        </authorList>
    </citation>
    <scope>NUCLEOTIDE SEQUENCE [LARGE SCALE GENOMIC DNA]</scope>
    <source>
        <strain evidence="3 4">FJAT-52962</strain>
    </source>
</reference>
<evidence type="ECO:0000313" key="4">
    <source>
        <dbReference type="Proteomes" id="UP000663207"/>
    </source>
</evidence>
<dbReference type="Gene3D" id="3.10.450.50">
    <property type="match status" value="1"/>
</dbReference>
<dbReference type="SUPFAM" id="SSF54427">
    <property type="entry name" value="NTF2-like"/>
    <property type="match status" value="1"/>
</dbReference>
<sequence length="156" mass="16847">MKALILLAAAPLLALAGPLPGDAPADTVRAFLAAFNEHKVEAMLAYTQPQVHWNHIKGQKVDTEADTQAEFGAAMADYFQTLPNARADILSLTESGNYVSILERISWDNDGETGSQCSIGVYELSGGKISSIWYYPAHACNPEVAPEIGVLQETRQ</sequence>